<evidence type="ECO:0000259" key="6">
    <source>
        <dbReference type="Pfam" id="PF04542"/>
    </source>
</evidence>
<dbReference type="CDD" id="cd06171">
    <property type="entry name" value="Sigma70_r4"/>
    <property type="match status" value="1"/>
</dbReference>
<dbReference type="GO" id="GO:0003677">
    <property type="term" value="F:DNA binding"/>
    <property type="evidence" value="ECO:0007669"/>
    <property type="project" value="UniProtKB-KW"/>
</dbReference>
<comment type="caution">
    <text evidence="8">The sequence shown here is derived from an EMBL/GenBank/DDBJ whole genome shotgun (WGS) entry which is preliminary data.</text>
</comment>
<dbReference type="RefSeq" id="WP_317305286.1">
    <property type="nucleotide sequence ID" value="NZ_JAWJYY010000001.1"/>
</dbReference>
<dbReference type="AlphaFoldDB" id="A0AAW8Z021"/>
<keyword evidence="2" id="KW-0805">Transcription regulation</keyword>
<dbReference type="NCBIfam" id="TIGR02937">
    <property type="entry name" value="sigma70-ECF"/>
    <property type="match status" value="1"/>
</dbReference>
<dbReference type="PANTHER" id="PTHR43133:SF8">
    <property type="entry name" value="RNA POLYMERASE SIGMA FACTOR HI_1459-RELATED"/>
    <property type="match status" value="1"/>
</dbReference>
<dbReference type="InterPro" id="IPR014284">
    <property type="entry name" value="RNA_pol_sigma-70_dom"/>
</dbReference>
<dbReference type="NCBIfam" id="NF009196">
    <property type="entry name" value="PRK12544.1"/>
    <property type="match status" value="1"/>
</dbReference>
<dbReference type="Pfam" id="PF08281">
    <property type="entry name" value="Sigma70_r4_2"/>
    <property type="match status" value="1"/>
</dbReference>
<proteinExistence type="inferred from homology"/>
<dbReference type="NCBIfam" id="TIGR02943">
    <property type="entry name" value="Sig70_famx1"/>
    <property type="match status" value="1"/>
</dbReference>
<dbReference type="EMBL" id="JAWJYY010000001">
    <property type="protein sequence ID" value="MDV4314487.1"/>
    <property type="molecule type" value="Genomic_DNA"/>
</dbReference>
<accession>A0AAW8Z021</accession>
<feature type="domain" description="RNA polymerase sigma-70 region 2" evidence="6">
    <location>
        <begin position="15"/>
        <end position="82"/>
    </location>
</feature>
<dbReference type="Gene3D" id="1.10.10.10">
    <property type="entry name" value="Winged helix-like DNA-binding domain superfamily/Winged helix DNA-binding domain"/>
    <property type="match status" value="1"/>
</dbReference>
<evidence type="ECO:0000256" key="1">
    <source>
        <dbReference type="ARBA" id="ARBA00010641"/>
    </source>
</evidence>
<dbReference type="InterPro" id="IPR039425">
    <property type="entry name" value="RNA_pol_sigma-70-like"/>
</dbReference>
<dbReference type="GO" id="GO:0006352">
    <property type="term" value="P:DNA-templated transcription initiation"/>
    <property type="evidence" value="ECO:0007669"/>
    <property type="project" value="InterPro"/>
</dbReference>
<evidence type="ECO:0000256" key="2">
    <source>
        <dbReference type="ARBA" id="ARBA00023015"/>
    </source>
</evidence>
<sequence>MTFQNTSVFDDPKFIAHLRSQMLHFATLQLSDFHLAEDAVQDALISAYEYADSFSGRSAYRTWVFAILKNKIIDLLRKHKRTTSISSLCDNDESEQLFLDRLFDHKGLWHINQRPVSWRLPDESIEDQDFWKIFEACLEHLPAKQAQVFMMREFLELESVEICNQLTMTVSNLNVLIYRARLKLRECFENKWVMEGECEC</sequence>
<reference evidence="8" key="1">
    <citation type="submission" date="2023-10" db="EMBL/GenBank/DDBJ databases">
        <authorList>
            <person name="Sykes E.M.E."/>
            <person name="Khan I.U.H."/>
            <person name="Kumar A."/>
        </authorList>
    </citation>
    <scope>NUCLEOTIDE SEQUENCE</scope>
    <source>
        <strain evidence="8">IK5</strain>
    </source>
</reference>
<comment type="similarity">
    <text evidence="1">Belongs to the sigma-70 factor family. ECF subfamily.</text>
</comment>
<keyword evidence="4" id="KW-0238">DNA-binding</keyword>
<name>A0AAW8Z021_9GAMM</name>
<dbReference type="InterPro" id="IPR013325">
    <property type="entry name" value="RNA_pol_sigma_r2"/>
</dbReference>
<protein>
    <submittedName>
        <fullName evidence="8">RNA polymerase factor sigma-70</fullName>
        <ecNumber evidence="8">2.7.7.6</ecNumber>
    </submittedName>
</protein>
<gene>
    <name evidence="8" type="ORF">MSG88_01520</name>
</gene>
<evidence type="ECO:0000256" key="5">
    <source>
        <dbReference type="ARBA" id="ARBA00023163"/>
    </source>
</evidence>
<evidence type="ECO:0000313" key="8">
    <source>
        <dbReference type="EMBL" id="MDV4314487.1"/>
    </source>
</evidence>
<dbReference type="InterPro" id="IPR014289">
    <property type="entry name" value="RNA_pol_sigma-24-rel"/>
</dbReference>
<keyword evidence="8" id="KW-0548">Nucleotidyltransferase</keyword>
<dbReference type="EC" id="2.7.7.6" evidence="8"/>
<dbReference type="InterPro" id="IPR036388">
    <property type="entry name" value="WH-like_DNA-bd_sf"/>
</dbReference>
<evidence type="ECO:0000259" key="7">
    <source>
        <dbReference type="Pfam" id="PF08281"/>
    </source>
</evidence>
<dbReference type="Pfam" id="PF04542">
    <property type="entry name" value="Sigma70_r2"/>
    <property type="match status" value="1"/>
</dbReference>
<dbReference type="InterPro" id="IPR013249">
    <property type="entry name" value="RNA_pol_sigma70_r4_t2"/>
</dbReference>
<keyword evidence="8" id="KW-0808">Transferase</keyword>
<keyword evidence="5" id="KW-0804">Transcription</keyword>
<dbReference type="Proteomes" id="UP001284654">
    <property type="component" value="Unassembled WGS sequence"/>
</dbReference>
<evidence type="ECO:0000313" key="9">
    <source>
        <dbReference type="Proteomes" id="UP001284654"/>
    </source>
</evidence>
<evidence type="ECO:0000256" key="4">
    <source>
        <dbReference type="ARBA" id="ARBA00023125"/>
    </source>
</evidence>
<dbReference type="InterPro" id="IPR013324">
    <property type="entry name" value="RNA_pol_sigma_r3/r4-like"/>
</dbReference>
<dbReference type="SUPFAM" id="SSF88659">
    <property type="entry name" value="Sigma3 and sigma4 domains of RNA polymerase sigma factors"/>
    <property type="match status" value="1"/>
</dbReference>
<dbReference type="PANTHER" id="PTHR43133">
    <property type="entry name" value="RNA POLYMERASE ECF-TYPE SIGMA FACTO"/>
    <property type="match status" value="1"/>
</dbReference>
<organism evidence="8 9">
    <name type="scientific">Acinetobacter indicus</name>
    <dbReference type="NCBI Taxonomy" id="756892"/>
    <lineage>
        <taxon>Bacteria</taxon>
        <taxon>Pseudomonadati</taxon>
        <taxon>Pseudomonadota</taxon>
        <taxon>Gammaproteobacteria</taxon>
        <taxon>Moraxellales</taxon>
        <taxon>Moraxellaceae</taxon>
        <taxon>Acinetobacter</taxon>
    </lineage>
</organism>
<keyword evidence="3" id="KW-0731">Sigma factor</keyword>
<dbReference type="GO" id="GO:0003899">
    <property type="term" value="F:DNA-directed RNA polymerase activity"/>
    <property type="evidence" value="ECO:0007669"/>
    <property type="project" value="UniProtKB-EC"/>
</dbReference>
<dbReference type="Gene3D" id="1.10.1740.10">
    <property type="match status" value="1"/>
</dbReference>
<feature type="domain" description="RNA polymerase sigma factor 70 region 4 type 2" evidence="7">
    <location>
        <begin position="133"/>
        <end position="184"/>
    </location>
</feature>
<dbReference type="SUPFAM" id="SSF88946">
    <property type="entry name" value="Sigma2 domain of RNA polymerase sigma factors"/>
    <property type="match status" value="1"/>
</dbReference>
<dbReference type="InterPro" id="IPR007627">
    <property type="entry name" value="RNA_pol_sigma70_r2"/>
</dbReference>
<dbReference type="GO" id="GO:0016987">
    <property type="term" value="F:sigma factor activity"/>
    <property type="evidence" value="ECO:0007669"/>
    <property type="project" value="UniProtKB-KW"/>
</dbReference>
<evidence type="ECO:0000256" key="3">
    <source>
        <dbReference type="ARBA" id="ARBA00023082"/>
    </source>
</evidence>